<dbReference type="InterPro" id="IPR012902">
    <property type="entry name" value="N_methyl_site"/>
</dbReference>
<reference evidence="3" key="1">
    <citation type="journal article" date="2019" name="Int. J. Syst. Evol. Microbiol.">
        <title>The Global Catalogue of Microorganisms (GCM) 10K type strain sequencing project: providing services to taxonomists for standard genome sequencing and annotation.</title>
        <authorList>
            <consortium name="The Broad Institute Genomics Platform"/>
            <consortium name="The Broad Institute Genome Sequencing Center for Infectious Disease"/>
            <person name="Wu L."/>
            <person name="Ma J."/>
        </authorList>
    </citation>
    <scope>NUCLEOTIDE SEQUENCE [LARGE SCALE GENOMIC DNA]</scope>
    <source>
        <strain evidence="3">JCM 18392</strain>
    </source>
</reference>
<dbReference type="EMBL" id="BAABJY010000002">
    <property type="protein sequence ID" value="GAA4862157.1"/>
    <property type="molecule type" value="Genomic_DNA"/>
</dbReference>
<dbReference type="SUPFAM" id="SSF54523">
    <property type="entry name" value="Pili subunits"/>
    <property type="match status" value="1"/>
</dbReference>
<keyword evidence="3" id="KW-1185">Reference proteome</keyword>
<evidence type="ECO:0000313" key="3">
    <source>
        <dbReference type="Proteomes" id="UP001501323"/>
    </source>
</evidence>
<sequence length="216" mass="22637">MLMRSLKRPGKQSGVTLVEMMVAIVVGLIVIAAVLALIVSIMKANRQSIEATRLMQEMRATAAVIASDVRRARGVTDPLATVKLVGGNPYRDILTTPVANTAGCIRYAYDGGASGPFRVVYRDANTNKVITAGGAAAGNATCTSNGVALTSDQVQITALSFQRLPLDAGGNEPPVARAREIRITMTGQLVNPDAQLAGISRTITQSIFIRALGEGS</sequence>
<keyword evidence="1" id="KW-1133">Transmembrane helix</keyword>
<name>A0ABP9DYT4_9GAMM</name>
<keyword evidence="1" id="KW-0472">Membrane</keyword>
<keyword evidence="1" id="KW-0812">Transmembrane</keyword>
<comment type="caution">
    <text evidence="2">The sequence shown here is derived from an EMBL/GenBank/DDBJ whole genome shotgun (WGS) entry which is preliminary data.</text>
</comment>
<evidence type="ECO:0008006" key="4">
    <source>
        <dbReference type="Google" id="ProtNLM"/>
    </source>
</evidence>
<dbReference type="Pfam" id="PF07963">
    <property type="entry name" value="N_methyl"/>
    <property type="match status" value="1"/>
</dbReference>
<accession>A0ABP9DYT4</accession>
<protein>
    <recommendedName>
        <fullName evidence="4">Prepilin-type N-terminal cleavage/methylation domain-containing protein</fullName>
    </recommendedName>
</protein>
<dbReference type="InterPro" id="IPR045584">
    <property type="entry name" value="Pilin-like"/>
</dbReference>
<organism evidence="2 3">
    <name type="scientific">Luteimonas vadosa</name>
    <dbReference type="NCBI Taxonomy" id="1165507"/>
    <lineage>
        <taxon>Bacteria</taxon>
        <taxon>Pseudomonadati</taxon>
        <taxon>Pseudomonadota</taxon>
        <taxon>Gammaproteobacteria</taxon>
        <taxon>Lysobacterales</taxon>
        <taxon>Lysobacteraceae</taxon>
        <taxon>Luteimonas</taxon>
    </lineage>
</organism>
<evidence type="ECO:0000256" key="1">
    <source>
        <dbReference type="SAM" id="Phobius"/>
    </source>
</evidence>
<proteinExistence type="predicted"/>
<feature type="transmembrane region" description="Helical" evidence="1">
    <location>
        <begin position="20"/>
        <end position="39"/>
    </location>
</feature>
<gene>
    <name evidence="2" type="ORF">GCM10023332_12760</name>
</gene>
<evidence type="ECO:0000313" key="2">
    <source>
        <dbReference type="EMBL" id="GAA4862157.1"/>
    </source>
</evidence>
<dbReference type="Proteomes" id="UP001501323">
    <property type="component" value="Unassembled WGS sequence"/>
</dbReference>
<dbReference type="PROSITE" id="PS00409">
    <property type="entry name" value="PROKAR_NTER_METHYL"/>
    <property type="match status" value="1"/>
</dbReference>